<keyword evidence="4 8" id="KW-0808">Transferase</keyword>
<dbReference type="GO" id="GO:0005737">
    <property type="term" value="C:cytoplasm"/>
    <property type="evidence" value="ECO:0007669"/>
    <property type="project" value="TreeGrafter"/>
</dbReference>
<dbReference type="Gene3D" id="3.40.640.10">
    <property type="entry name" value="Type I PLP-dependent aspartate aminotransferase-like (Major domain)"/>
    <property type="match status" value="1"/>
</dbReference>
<dbReference type="Pfam" id="PF00155">
    <property type="entry name" value="Aminotran_1_2"/>
    <property type="match status" value="1"/>
</dbReference>
<feature type="region of interest" description="Disordered" evidence="6">
    <location>
        <begin position="1"/>
        <end position="26"/>
    </location>
</feature>
<keyword evidence="5" id="KW-0663">Pyridoxal phosphate</keyword>
<dbReference type="PANTHER" id="PTHR43807">
    <property type="entry name" value="FI04487P"/>
    <property type="match status" value="1"/>
</dbReference>
<dbReference type="InterPro" id="IPR051326">
    <property type="entry name" value="Kynurenine-oxoglutarate_AT"/>
</dbReference>
<dbReference type="GO" id="GO:0016212">
    <property type="term" value="F:kynurenine-oxoglutarate transaminase activity"/>
    <property type="evidence" value="ECO:0007669"/>
    <property type="project" value="TreeGrafter"/>
</dbReference>
<dbReference type="InterPro" id="IPR015424">
    <property type="entry name" value="PyrdxlP-dep_Trfase"/>
</dbReference>
<comment type="similarity">
    <text evidence="2">Belongs to the class-I pyridoxal-phosphate-dependent aminotransferase family.</text>
</comment>
<dbReference type="EMBL" id="JACHNA010000001">
    <property type="protein sequence ID" value="MBB4735014.1"/>
    <property type="molecule type" value="Genomic_DNA"/>
</dbReference>
<dbReference type="FunFam" id="3.40.640.10:FF:000033">
    <property type="entry name" value="Aspartate aminotransferase"/>
    <property type="match status" value="1"/>
</dbReference>
<dbReference type="CDD" id="cd00609">
    <property type="entry name" value="AAT_like"/>
    <property type="match status" value="1"/>
</dbReference>
<comment type="cofactor">
    <cofactor evidence="1">
        <name>pyridoxal 5'-phosphate</name>
        <dbReference type="ChEBI" id="CHEBI:597326"/>
    </cofactor>
</comment>
<dbReference type="EC" id="2.6.1.17" evidence="8"/>
<reference evidence="8 9" key="1">
    <citation type="submission" date="2020-08" db="EMBL/GenBank/DDBJ databases">
        <title>Sequencing the genomes of 1000 actinobacteria strains.</title>
        <authorList>
            <person name="Klenk H.-P."/>
        </authorList>
    </citation>
    <scope>NUCLEOTIDE SEQUENCE [LARGE SCALE GENOMIC DNA]</scope>
    <source>
        <strain evidence="8 9">DSM 23974</strain>
    </source>
</reference>
<dbReference type="AlphaFoldDB" id="A0A7W7GMU6"/>
<evidence type="ECO:0000256" key="5">
    <source>
        <dbReference type="ARBA" id="ARBA00022898"/>
    </source>
</evidence>
<sequence length="416" mass="44773">MPETSATAPHHDPRPVRSPDQRWRRTAEAAGLWHDGAPTPTIFERMSAAAAEHEAVNLGQGFPDRDGPEQLLRLAADAVLRGPNQYAPGAGLPALRQAVAMHRTEHWGVTEDPESEVLVTTGTTEAITATVLAFVEPGEEVITVEPFYDAHAAAIALAGAQHVRVPVSAPDFQPDPERLLAAVTDRTRLLVLNTPHNPTGAVYPPALLRRLIEGCAERGVLVLSDEVYDHLVYDGEHVTLRALDPTGETVLTASSAGKSFAVTGWKVGWLTGAARHVAAVRAVKQYLTFSSGPAYQQAVAAYLPQSGPFLAEQRARLRRQRDLLVDGLRAVGLEPTVPQAGYFVTVDLTPWGTTDAMAAALEWTRSAGVTPVPVSALCASSSETLSSWLRLAFCKEPDVLAEGMQRLARHADTLRR</sequence>
<dbReference type="GO" id="GO:0009016">
    <property type="term" value="F:succinyldiaminopimelate transaminase activity"/>
    <property type="evidence" value="ECO:0007669"/>
    <property type="project" value="UniProtKB-EC"/>
</dbReference>
<dbReference type="InterPro" id="IPR015422">
    <property type="entry name" value="PyrdxlP-dep_Trfase_small"/>
</dbReference>
<dbReference type="RefSeq" id="WP_184241035.1">
    <property type="nucleotide sequence ID" value="NZ_JACHNA010000001.1"/>
</dbReference>
<gene>
    <name evidence="8" type="ORF">HDA30_000522</name>
</gene>
<name>A0A7W7GMU6_9MICC</name>
<evidence type="ECO:0000313" key="9">
    <source>
        <dbReference type="Proteomes" id="UP000540191"/>
    </source>
</evidence>
<protein>
    <submittedName>
        <fullName evidence="8">N-succinyldiaminopimelate aminotransferase</fullName>
        <ecNumber evidence="8">2.6.1.17</ecNumber>
    </submittedName>
</protein>
<evidence type="ECO:0000256" key="2">
    <source>
        <dbReference type="ARBA" id="ARBA00007441"/>
    </source>
</evidence>
<evidence type="ECO:0000256" key="4">
    <source>
        <dbReference type="ARBA" id="ARBA00022679"/>
    </source>
</evidence>
<dbReference type="PANTHER" id="PTHR43807:SF20">
    <property type="entry name" value="FI04487P"/>
    <property type="match status" value="1"/>
</dbReference>
<keyword evidence="3 8" id="KW-0032">Aminotransferase</keyword>
<evidence type="ECO:0000259" key="7">
    <source>
        <dbReference type="Pfam" id="PF00155"/>
    </source>
</evidence>
<evidence type="ECO:0000313" key="8">
    <source>
        <dbReference type="EMBL" id="MBB4735014.1"/>
    </source>
</evidence>
<feature type="domain" description="Aminotransferase class I/classII large" evidence="7">
    <location>
        <begin position="55"/>
        <end position="406"/>
    </location>
</feature>
<organism evidence="8 9">
    <name type="scientific">Micrococcus cohnii</name>
    <dbReference type="NCBI Taxonomy" id="993416"/>
    <lineage>
        <taxon>Bacteria</taxon>
        <taxon>Bacillati</taxon>
        <taxon>Actinomycetota</taxon>
        <taxon>Actinomycetes</taxon>
        <taxon>Micrococcales</taxon>
        <taxon>Micrococcaceae</taxon>
        <taxon>Micrococcus</taxon>
    </lineage>
</organism>
<dbReference type="GO" id="GO:0030170">
    <property type="term" value="F:pyridoxal phosphate binding"/>
    <property type="evidence" value="ECO:0007669"/>
    <property type="project" value="InterPro"/>
</dbReference>
<evidence type="ECO:0000256" key="3">
    <source>
        <dbReference type="ARBA" id="ARBA00022576"/>
    </source>
</evidence>
<dbReference type="InterPro" id="IPR015421">
    <property type="entry name" value="PyrdxlP-dep_Trfase_major"/>
</dbReference>
<accession>A0A7W7GMU6</accession>
<evidence type="ECO:0000256" key="6">
    <source>
        <dbReference type="SAM" id="MobiDB-lite"/>
    </source>
</evidence>
<evidence type="ECO:0000256" key="1">
    <source>
        <dbReference type="ARBA" id="ARBA00001933"/>
    </source>
</evidence>
<keyword evidence="9" id="KW-1185">Reference proteome</keyword>
<dbReference type="InterPro" id="IPR004839">
    <property type="entry name" value="Aminotransferase_I/II_large"/>
</dbReference>
<feature type="compositionally biased region" description="Basic and acidic residues" evidence="6">
    <location>
        <begin position="9"/>
        <end position="26"/>
    </location>
</feature>
<dbReference type="Gene3D" id="3.90.1150.10">
    <property type="entry name" value="Aspartate Aminotransferase, domain 1"/>
    <property type="match status" value="1"/>
</dbReference>
<dbReference type="Proteomes" id="UP000540191">
    <property type="component" value="Unassembled WGS sequence"/>
</dbReference>
<comment type="caution">
    <text evidence="8">The sequence shown here is derived from an EMBL/GenBank/DDBJ whole genome shotgun (WGS) entry which is preliminary data.</text>
</comment>
<dbReference type="SUPFAM" id="SSF53383">
    <property type="entry name" value="PLP-dependent transferases"/>
    <property type="match status" value="1"/>
</dbReference>
<proteinExistence type="inferred from homology"/>